<keyword evidence="3" id="KW-0614">Plasmid</keyword>
<evidence type="ECO:0000259" key="2">
    <source>
        <dbReference type="Pfam" id="PF18790"/>
    </source>
</evidence>
<sequence length="393" mass="43219">MALEPIRITHPVDPDRAEVEQRVVCAAERDPEPFFVAYRQHAESFDGRYVCADLMKEIIPEYSASPIARGRYNNAVHNTAAVLASEQFRRTLADERDPTRRLALFVTGSPGSGKTSLIMSAGLPPDARVLYEGQLLDPSSRAKIAGALDRGLTVSIAAVLPRIEDAFENTLRRFERVGRGASIATMARIQDGTPAGLEAIHAEFGDRVEIEIHDIRDRTNPRSYDIRDGLKHWQEELSRGSTEQRLFDQLHRIRREGRGSDDFERQARGQPIAAREQGVAREPDGSGEAPGDEPRRTGEDRSPQLLRGLYAPTAAPKPAAEAPADDGTYTGPIVAVDAKTATQLVDGKQISHQLRFLTGSTADLAEGRNLTISYRGGIGKVTDPRKQTQGRTR</sequence>
<dbReference type="Proteomes" id="UP000218272">
    <property type="component" value="Plasmid pSCLO_3"/>
</dbReference>
<dbReference type="RefSeq" id="WP_066520933.1">
    <property type="nucleotide sequence ID" value="NZ_AP017657.1"/>
</dbReference>
<name>A0A1E1F8E7_9SPHN</name>
<evidence type="ECO:0000313" key="3">
    <source>
        <dbReference type="EMBL" id="BAV66701.1"/>
    </source>
</evidence>
<reference evidence="3 4" key="1">
    <citation type="submission" date="2016-10" db="EMBL/GenBank/DDBJ databases">
        <title>Complete Genome Sequence of the Nonylphenol-Degrading Bacterium Sphingobium cloacae JCM 10874T.</title>
        <authorList>
            <person name="Ootsuka M."/>
            <person name="Nishizawa T."/>
            <person name="Ohta H."/>
        </authorList>
    </citation>
    <scope>NUCLEOTIDE SEQUENCE [LARGE SCALE GENOMIC DNA]</scope>
    <source>
        <strain evidence="3 4">JCM 10874</strain>
        <plasmid evidence="4">psclo_3 dna</plasmid>
    </source>
</reference>
<dbReference type="Pfam" id="PF18790">
    <property type="entry name" value="KfrB"/>
    <property type="match status" value="1"/>
</dbReference>
<dbReference type="EMBL" id="AP017657">
    <property type="protein sequence ID" value="BAV66701.1"/>
    <property type="molecule type" value="Genomic_DNA"/>
</dbReference>
<evidence type="ECO:0000256" key="1">
    <source>
        <dbReference type="SAM" id="MobiDB-lite"/>
    </source>
</evidence>
<feature type="compositionally biased region" description="Basic and acidic residues" evidence="1">
    <location>
        <begin position="257"/>
        <end position="267"/>
    </location>
</feature>
<organism evidence="3 4">
    <name type="scientific">Sphingobium cloacae</name>
    <dbReference type="NCBI Taxonomy" id="120107"/>
    <lineage>
        <taxon>Bacteria</taxon>
        <taxon>Pseudomonadati</taxon>
        <taxon>Pseudomonadota</taxon>
        <taxon>Alphaproteobacteria</taxon>
        <taxon>Sphingomonadales</taxon>
        <taxon>Sphingomonadaceae</taxon>
        <taxon>Sphingobium</taxon>
    </lineage>
</organism>
<accession>A0A1E1F8E7</accession>
<protein>
    <recommendedName>
        <fullName evidence="2">KfrB domain-containing protein</fullName>
    </recommendedName>
</protein>
<geneLocation type="plasmid" evidence="4">
    <name>psclo_3 dna</name>
</geneLocation>
<dbReference type="KEGG" id="sclo:SCLO_3000340"/>
<proteinExistence type="predicted"/>
<gene>
    <name evidence="3" type="ORF">SCLO_3000340</name>
</gene>
<dbReference type="AlphaFoldDB" id="A0A1E1F8E7"/>
<dbReference type="InterPro" id="IPR040782">
    <property type="entry name" value="KfrB"/>
</dbReference>
<feature type="region of interest" description="Disordered" evidence="1">
    <location>
        <begin position="257"/>
        <end position="303"/>
    </location>
</feature>
<feature type="domain" description="KfrB" evidence="2">
    <location>
        <begin position="328"/>
        <end position="382"/>
    </location>
</feature>
<keyword evidence="4" id="KW-1185">Reference proteome</keyword>
<feature type="compositionally biased region" description="Basic and acidic residues" evidence="1">
    <location>
        <begin position="292"/>
        <end position="302"/>
    </location>
</feature>
<evidence type="ECO:0000313" key="4">
    <source>
        <dbReference type="Proteomes" id="UP000218272"/>
    </source>
</evidence>